<dbReference type="Pfam" id="PF13440">
    <property type="entry name" value="Polysacc_synt_3"/>
    <property type="match status" value="1"/>
</dbReference>
<dbReference type="CDD" id="cd13127">
    <property type="entry name" value="MATE_tuaB_like"/>
    <property type="match status" value="1"/>
</dbReference>
<gene>
    <name evidence="8" type="ORF">LBV24_01525</name>
</gene>
<feature type="transmembrane region" description="Helical" evidence="7">
    <location>
        <begin position="166"/>
        <end position="190"/>
    </location>
</feature>
<reference evidence="9" key="1">
    <citation type="submission" date="2023-07" db="EMBL/GenBank/DDBJ databases">
        <authorList>
            <person name="Yue Y."/>
        </authorList>
    </citation>
    <scope>NUCLEOTIDE SEQUENCE [LARGE SCALE GENOMIC DNA]</scope>
    <source>
        <strain evidence="9">2Y89</strain>
    </source>
</reference>
<keyword evidence="9" id="KW-1185">Reference proteome</keyword>
<proteinExistence type="inferred from homology"/>
<evidence type="ECO:0000256" key="4">
    <source>
        <dbReference type="ARBA" id="ARBA00022692"/>
    </source>
</evidence>
<dbReference type="PANTHER" id="PTHR30250:SF10">
    <property type="entry name" value="LIPOPOLYSACCHARIDE BIOSYNTHESIS PROTEIN WZXC"/>
    <property type="match status" value="1"/>
</dbReference>
<sequence length="479" mass="54436">MSRSLKHYSWSAIQKLGTQIISFIGNVLIARQLSPDDYGLIAMLAIFMSIAMNFTESGFADYLIRDANATSKEFSIVFVHNLVFGVMFFLLLFSLAPLIAKFYERQEIIEITRVLALNIILKALYLSEFTRMRKELEFKKLAIIQIISAALSVSIGFTMALDGWGYWALVAQILSMSFVSIIMIFVLNNWKPELYFDWNSYKVMRRFGNNMLISYFTNQIGANLYSVIIGKVYSSAILGFYNQAEKINKIGFQSINGVLLTTSYSLLAKEQDKTKRRGMYITLLSHFVFVHLTISALLITVAHPFIGLVFGVNWLPTVPFLKLILLSFIMQPLVTVNANIIKIENKPQLYRNLTFLRNGLMFIALVFTFNYGVSTMIIGQIGARVVSALADVLICGKYVGLFPKLQLSIFIKQLAVPFISFALAYFSLLRLEPDSFFMKLFVSAIVYLVSLIILNLVLKNNTFIGILEKLNLLNRKIYE</sequence>
<accession>A0ABS7XZN8</accession>
<name>A0ABS7XZN8_9FLAO</name>
<dbReference type="Proteomes" id="UP001198402">
    <property type="component" value="Unassembled WGS sequence"/>
</dbReference>
<feature type="transmembrane region" description="Helical" evidence="7">
    <location>
        <begin position="407"/>
        <end position="428"/>
    </location>
</feature>
<feature type="transmembrane region" description="Helical" evidence="7">
    <location>
        <begin position="211"/>
        <end position="230"/>
    </location>
</feature>
<dbReference type="PANTHER" id="PTHR30250">
    <property type="entry name" value="PST FAMILY PREDICTED COLANIC ACID TRANSPORTER"/>
    <property type="match status" value="1"/>
</dbReference>
<dbReference type="RefSeq" id="WP_224476844.1">
    <property type="nucleotide sequence ID" value="NZ_JAIUJS010000001.1"/>
</dbReference>
<feature type="transmembrane region" description="Helical" evidence="7">
    <location>
        <begin position="318"/>
        <end position="341"/>
    </location>
</feature>
<keyword evidence="4 7" id="KW-0812">Transmembrane</keyword>
<comment type="similarity">
    <text evidence="2">Belongs to the polysaccharide synthase family.</text>
</comment>
<dbReference type="EMBL" id="JAIUJS010000001">
    <property type="protein sequence ID" value="MCA0151877.1"/>
    <property type="molecule type" value="Genomic_DNA"/>
</dbReference>
<evidence type="ECO:0000313" key="8">
    <source>
        <dbReference type="EMBL" id="MCA0151877.1"/>
    </source>
</evidence>
<feature type="transmembrane region" description="Helical" evidence="7">
    <location>
        <begin position="141"/>
        <end position="160"/>
    </location>
</feature>
<feature type="transmembrane region" description="Helical" evidence="7">
    <location>
        <begin position="250"/>
        <end position="268"/>
    </location>
</feature>
<keyword evidence="6 7" id="KW-0472">Membrane</keyword>
<organism evidence="8 9">
    <name type="scientific">Winogradskyella vincentii</name>
    <dbReference type="NCBI Taxonomy" id="2877122"/>
    <lineage>
        <taxon>Bacteria</taxon>
        <taxon>Pseudomonadati</taxon>
        <taxon>Bacteroidota</taxon>
        <taxon>Flavobacteriia</taxon>
        <taxon>Flavobacteriales</taxon>
        <taxon>Flavobacteriaceae</taxon>
        <taxon>Winogradskyella</taxon>
    </lineage>
</organism>
<keyword evidence="3" id="KW-1003">Cell membrane</keyword>
<evidence type="ECO:0000256" key="1">
    <source>
        <dbReference type="ARBA" id="ARBA00004651"/>
    </source>
</evidence>
<dbReference type="InterPro" id="IPR050833">
    <property type="entry name" value="Poly_Biosynth_Transport"/>
</dbReference>
<comment type="caution">
    <text evidence="8">The sequence shown here is derived from an EMBL/GenBank/DDBJ whole genome shotgun (WGS) entry which is preliminary data.</text>
</comment>
<keyword evidence="5 7" id="KW-1133">Transmembrane helix</keyword>
<evidence type="ECO:0000256" key="6">
    <source>
        <dbReference type="ARBA" id="ARBA00023136"/>
    </source>
</evidence>
<comment type="subcellular location">
    <subcellularLocation>
        <location evidence="1">Cell membrane</location>
        <topology evidence="1">Multi-pass membrane protein</topology>
    </subcellularLocation>
</comment>
<feature type="transmembrane region" description="Helical" evidence="7">
    <location>
        <begin position="40"/>
        <end position="64"/>
    </location>
</feature>
<feature type="transmembrane region" description="Helical" evidence="7">
    <location>
        <begin position="280"/>
        <end position="306"/>
    </location>
</feature>
<evidence type="ECO:0000313" key="9">
    <source>
        <dbReference type="Proteomes" id="UP001198402"/>
    </source>
</evidence>
<evidence type="ECO:0000256" key="5">
    <source>
        <dbReference type="ARBA" id="ARBA00022989"/>
    </source>
</evidence>
<evidence type="ECO:0000256" key="3">
    <source>
        <dbReference type="ARBA" id="ARBA00022475"/>
    </source>
</evidence>
<feature type="transmembrane region" description="Helical" evidence="7">
    <location>
        <begin position="76"/>
        <end position="99"/>
    </location>
</feature>
<feature type="transmembrane region" description="Helical" evidence="7">
    <location>
        <begin position="440"/>
        <end position="458"/>
    </location>
</feature>
<protein>
    <submittedName>
        <fullName evidence="8">Lipopolysaccharide biosynthesis protein</fullName>
    </submittedName>
</protein>
<evidence type="ECO:0000256" key="7">
    <source>
        <dbReference type="SAM" id="Phobius"/>
    </source>
</evidence>
<evidence type="ECO:0000256" key="2">
    <source>
        <dbReference type="ARBA" id="ARBA00007430"/>
    </source>
</evidence>